<protein>
    <submittedName>
        <fullName evidence="2">Antibiotic biosynthesis monooxygenase</fullName>
    </submittedName>
</protein>
<dbReference type="PROSITE" id="PS51725">
    <property type="entry name" value="ABM"/>
    <property type="match status" value="1"/>
</dbReference>
<proteinExistence type="predicted"/>
<dbReference type="Proteomes" id="UP001164439">
    <property type="component" value="Chromosome"/>
</dbReference>
<reference evidence="2" key="1">
    <citation type="submission" date="2022-12" db="EMBL/GenBank/DDBJ databases">
        <authorList>
            <person name="Ruckert C."/>
            <person name="Busche T."/>
            <person name="Kalinowski J."/>
            <person name="Wittmann C."/>
        </authorList>
    </citation>
    <scope>NUCLEOTIDE SEQUENCE</scope>
    <source>
        <strain evidence="2">DSM 40467</strain>
    </source>
</reference>
<keyword evidence="3" id="KW-1185">Reference proteome</keyword>
<evidence type="ECO:0000313" key="3">
    <source>
        <dbReference type="Proteomes" id="UP001164439"/>
    </source>
</evidence>
<name>A0ABY7KLP8_9ACTN</name>
<feature type="domain" description="ABM" evidence="1">
    <location>
        <begin position="3"/>
        <end position="94"/>
    </location>
</feature>
<dbReference type="Gene3D" id="3.30.70.100">
    <property type="match status" value="1"/>
</dbReference>
<dbReference type="InterPro" id="IPR050744">
    <property type="entry name" value="AI-2_Isomerase_LsrG"/>
</dbReference>
<sequence length="102" mass="11678">MPYAVFAHYRCEPADELVVREALLRMREFTRGEPANLAYEVHAEAERVGGFVLYEVYADRAGFEAHAAADYFDELIVRTVRPLLTERTVTFAEVLQNSLPQQ</sequence>
<dbReference type="PANTHER" id="PTHR33336:SF3">
    <property type="entry name" value="ABM DOMAIN-CONTAINING PROTEIN"/>
    <property type="match status" value="1"/>
</dbReference>
<dbReference type="InterPro" id="IPR011008">
    <property type="entry name" value="Dimeric_a/b-barrel"/>
</dbReference>
<dbReference type="SUPFAM" id="SSF54909">
    <property type="entry name" value="Dimeric alpha+beta barrel"/>
    <property type="match status" value="1"/>
</dbReference>
<gene>
    <name evidence="2" type="ORF">STRCI_006985</name>
</gene>
<dbReference type="EMBL" id="CP114413">
    <property type="protein sequence ID" value="WAZ25483.1"/>
    <property type="molecule type" value="Genomic_DNA"/>
</dbReference>
<organism evidence="2 3">
    <name type="scientific">Streptomyces cinnabarinus</name>
    <dbReference type="NCBI Taxonomy" id="67287"/>
    <lineage>
        <taxon>Bacteria</taxon>
        <taxon>Bacillati</taxon>
        <taxon>Actinomycetota</taxon>
        <taxon>Actinomycetes</taxon>
        <taxon>Kitasatosporales</taxon>
        <taxon>Streptomycetaceae</taxon>
        <taxon>Streptomyces</taxon>
    </lineage>
</organism>
<dbReference type="Pfam" id="PF03992">
    <property type="entry name" value="ABM"/>
    <property type="match status" value="1"/>
</dbReference>
<dbReference type="RefSeq" id="WP_269662963.1">
    <property type="nucleotide sequence ID" value="NZ_CP114413.1"/>
</dbReference>
<keyword evidence="2" id="KW-0560">Oxidoreductase</keyword>
<evidence type="ECO:0000259" key="1">
    <source>
        <dbReference type="PROSITE" id="PS51725"/>
    </source>
</evidence>
<evidence type="ECO:0000313" key="2">
    <source>
        <dbReference type="EMBL" id="WAZ25483.1"/>
    </source>
</evidence>
<accession>A0ABY7KLP8</accession>
<dbReference type="GO" id="GO:0004497">
    <property type="term" value="F:monooxygenase activity"/>
    <property type="evidence" value="ECO:0007669"/>
    <property type="project" value="UniProtKB-KW"/>
</dbReference>
<keyword evidence="2" id="KW-0503">Monooxygenase</keyword>
<dbReference type="InterPro" id="IPR007138">
    <property type="entry name" value="ABM_dom"/>
</dbReference>
<dbReference type="PANTHER" id="PTHR33336">
    <property type="entry name" value="QUINOL MONOOXYGENASE YGIN-RELATED"/>
    <property type="match status" value="1"/>
</dbReference>